<protein>
    <submittedName>
        <fullName evidence="2">Uncharacterized protein</fullName>
    </submittedName>
</protein>
<reference evidence="3" key="1">
    <citation type="submission" date="2016-10" db="EMBL/GenBank/DDBJ databases">
        <authorList>
            <person name="Varghese N."/>
            <person name="Submissions S."/>
        </authorList>
    </citation>
    <scope>NUCLEOTIDE SEQUENCE [LARGE SCALE GENOMIC DNA]</scope>
    <source>
        <strain evidence="3">CGMCC 4.7047</strain>
    </source>
</reference>
<name>A0A1I6VZC6_9ACTN</name>
<feature type="signal peptide" evidence="1">
    <location>
        <begin position="1"/>
        <end position="28"/>
    </location>
</feature>
<dbReference type="Proteomes" id="UP000198873">
    <property type="component" value="Unassembled WGS sequence"/>
</dbReference>
<proteinExistence type="predicted"/>
<dbReference type="EMBL" id="FPAB01000011">
    <property type="protein sequence ID" value="SFT19062.1"/>
    <property type="molecule type" value="Genomic_DNA"/>
</dbReference>
<accession>A0A1I6VZC6</accession>
<organism evidence="2 3">
    <name type="scientific">Streptomyces harbinensis</name>
    <dbReference type="NCBI Taxonomy" id="1176198"/>
    <lineage>
        <taxon>Bacteria</taxon>
        <taxon>Bacillati</taxon>
        <taxon>Actinomycetota</taxon>
        <taxon>Actinomycetes</taxon>
        <taxon>Kitasatosporales</taxon>
        <taxon>Streptomycetaceae</taxon>
        <taxon>Streptomyces</taxon>
    </lineage>
</organism>
<gene>
    <name evidence="2" type="ORF">SAMN05444716_11147</name>
</gene>
<evidence type="ECO:0000313" key="2">
    <source>
        <dbReference type="EMBL" id="SFT19062.1"/>
    </source>
</evidence>
<dbReference type="RefSeq" id="WP_019435895.1">
    <property type="nucleotide sequence ID" value="NZ_FPAB01000011.1"/>
</dbReference>
<evidence type="ECO:0000256" key="1">
    <source>
        <dbReference type="SAM" id="SignalP"/>
    </source>
</evidence>
<evidence type="ECO:0000313" key="3">
    <source>
        <dbReference type="Proteomes" id="UP000198873"/>
    </source>
</evidence>
<feature type="chain" id="PRO_5011619360" evidence="1">
    <location>
        <begin position="29"/>
        <end position="109"/>
    </location>
</feature>
<dbReference type="AlphaFoldDB" id="A0A1I6VZC6"/>
<keyword evidence="3" id="KW-1185">Reference proteome</keyword>
<sequence length="109" mass="10583">MTHTSLRAGVLGAVAAAALTLGAAPALATGTDDIPRTLPIADPGIVQPADGMVTESAGAALGQPDGRDFGGLVSRAASAVAGQATPAGTRVTDAVFPRHAVANTLPAPY</sequence>
<keyword evidence="1" id="KW-0732">Signal</keyword>